<evidence type="ECO:0000256" key="1">
    <source>
        <dbReference type="SAM" id="Phobius"/>
    </source>
</evidence>
<reference evidence="3" key="1">
    <citation type="submission" date="2005-03" db="EMBL/GenBank/DDBJ databases">
        <title>Comparison of the complete genome sequences of Rhodococcus erythropolis PR4 and Rhodococcus opacus B4.</title>
        <authorList>
            <person name="Takarada H."/>
            <person name="Sekine M."/>
            <person name="Hosoyama A."/>
            <person name="Yamada R."/>
            <person name="Fujisawa T."/>
            <person name="Omata S."/>
            <person name="Shimizu A."/>
            <person name="Tsukatani N."/>
            <person name="Tanikawa S."/>
            <person name="Fujita N."/>
            <person name="Harayama S."/>
        </authorList>
    </citation>
    <scope>NUCLEOTIDE SEQUENCE [LARGE SCALE GENOMIC DNA]</scope>
    <source>
        <strain evidence="3">PR4 / NBRC 100887</strain>
    </source>
</reference>
<sequence length="290" mass="30195">MCGVLQRVRYGLMRGAFRKVLCFMVMGPTHAMSGAAVGLVVAELLPLDWGGPTSTAETLTFAGVCAGAALLPDLDTGQSTVSRSFGPLSKALAKGIDAISVTFYRITKGKKDGKRRGGHRTLTHTALFAAGLGAGVSALVVQFGKPAIIITLFFCLGLAIRGLAGELAKEKGWLAVSAVALVLSALTWQWYPSEAGSTGLGVAVALGCATHCLGDAITKEGVPFLAPLIPLGGKRWWEQRLPSFLSIRAGGSLEKILIGPALTVLTAWLIISAFDGAPEAIYAVFAPMVQ</sequence>
<reference evidence="2 3" key="2">
    <citation type="journal article" date="2006" name="Environ. Microbiol.">
        <title>Sequence analysis of three plasmids harboured in Rhodococcus erythropolis strain PR4.</title>
        <authorList>
            <person name="Sekine M."/>
            <person name="Tanikawa S."/>
            <person name="Omata S."/>
            <person name="Saito M."/>
            <person name="Fujisawa T."/>
            <person name="Tsukatani N."/>
            <person name="Tajima T."/>
            <person name="Sekigawa T."/>
            <person name="Kosugi H."/>
            <person name="Matsuo Y."/>
            <person name="Nishiko R."/>
            <person name="Imamura K."/>
            <person name="Ito M."/>
            <person name="Narita H."/>
            <person name="Tago S."/>
            <person name="Fujita N."/>
            <person name="Harayama S."/>
        </authorList>
    </citation>
    <scope>NUCLEOTIDE SEQUENCE [LARGE SCALE GENOMIC DNA]</scope>
    <source>
        <strain evidence="3">PR4 / NBRC 100887</strain>
    </source>
</reference>
<organism evidence="2 3">
    <name type="scientific">Rhodococcus erythropolis (strain PR4 / NBRC 100887)</name>
    <dbReference type="NCBI Taxonomy" id="234621"/>
    <lineage>
        <taxon>Bacteria</taxon>
        <taxon>Bacillati</taxon>
        <taxon>Actinomycetota</taxon>
        <taxon>Actinomycetes</taxon>
        <taxon>Mycobacteriales</taxon>
        <taxon>Nocardiaceae</taxon>
        <taxon>Rhodococcus</taxon>
        <taxon>Rhodococcus erythropolis group</taxon>
    </lineage>
</organism>
<proteinExistence type="predicted"/>
<dbReference type="InterPro" id="IPR007404">
    <property type="entry name" value="YdjM-like"/>
</dbReference>
<accession>C0ZNA8</accession>
<keyword evidence="1" id="KW-1133">Transmembrane helix</keyword>
<dbReference type="Proteomes" id="UP000002204">
    <property type="component" value="Chromosome"/>
</dbReference>
<dbReference type="KEGG" id="rer:RER_04520"/>
<feature type="transmembrane region" description="Helical" evidence="1">
    <location>
        <begin position="147"/>
        <end position="164"/>
    </location>
</feature>
<keyword evidence="1" id="KW-0472">Membrane</keyword>
<feature type="transmembrane region" description="Helical" evidence="1">
    <location>
        <begin position="20"/>
        <end position="42"/>
    </location>
</feature>
<dbReference type="eggNOG" id="COG1988">
    <property type="taxonomic scope" value="Bacteria"/>
</dbReference>
<name>C0ZNA8_RHOE4</name>
<evidence type="ECO:0000313" key="2">
    <source>
        <dbReference type="EMBL" id="BAH31160.1"/>
    </source>
</evidence>
<dbReference type="AlphaFoldDB" id="C0ZNA8"/>
<dbReference type="HOGENOM" id="CLU_071993_0_0_11"/>
<dbReference type="Pfam" id="PF04307">
    <property type="entry name" value="YdjM"/>
    <property type="match status" value="2"/>
</dbReference>
<feature type="transmembrane region" description="Helical" evidence="1">
    <location>
        <begin position="173"/>
        <end position="191"/>
    </location>
</feature>
<evidence type="ECO:0000313" key="3">
    <source>
        <dbReference type="Proteomes" id="UP000002204"/>
    </source>
</evidence>
<gene>
    <name evidence="2" type="ordered locus">RER_04520</name>
</gene>
<dbReference type="EMBL" id="AP008957">
    <property type="protein sequence ID" value="BAH31160.1"/>
    <property type="molecule type" value="Genomic_DNA"/>
</dbReference>
<protein>
    <submittedName>
        <fullName evidence="2">Conserved hypothetical membrane protein</fullName>
    </submittedName>
</protein>
<keyword evidence="1" id="KW-0812">Transmembrane</keyword>